<proteinExistence type="inferred from homology"/>
<protein>
    <recommendedName>
        <fullName evidence="5 6">Octanoyltransferase</fullName>
        <ecNumber evidence="5 6">2.3.1.181</ecNumber>
    </recommendedName>
    <alternativeName>
        <fullName evidence="5">Lipoate-protein ligase B</fullName>
    </alternativeName>
    <alternativeName>
        <fullName evidence="5">Lipoyl/octanoyl transferase</fullName>
    </alternativeName>
    <alternativeName>
        <fullName evidence="5">Octanoyl-[acyl-carrier-protein]-protein N-octanoyltransferase</fullName>
    </alternativeName>
</protein>
<dbReference type="EC" id="2.3.1.181" evidence="5 6"/>
<dbReference type="InterPro" id="IPR000544">
    <property type="entry name" value="Octanoyltransferase"/>
</dbReference>
<dbReference type="InterPro" id="IPR020605">
    <property type="entry name" value="Octanoyltransferase_CS"/>
</dbReference>
<evidence type="ECO:0000256" key="1">
    <source>
        <dbReference type="ARBA" id="ARBA00004821"/>
    </source>
</evidence>
<dbReference type="GO" id="GO:0033819">
    <property type="term" value="F:lipoyl(octanoyl) transferase activity"/>
    <property type="evidence" value="ECO:0007669"/>
    <property type="project" value="UniProtKB-EC"/>
</dbReference>
<sequence length="231" mass="25266">MADLHVVNLGLVEYREALELQHRFADARAADAIADTVLMLEHPLCYTRGRRTPPGELTLPEAWYRERGIDIVDVDRGGKVTHHAPGQLVAYPIMRVESAREHVARMERAIVAALADEGVPARGRSAEGPAWTGVWVGEAKIASIGVHVSRGITTHGLAINVDNDLEPWSWIVPCGLPGVRTTSVAEQTGATGARLPCLRKRLAWRFAQECGMRQRIVSRERALAPLLAPAV</sequence>
<dbReference type="CDD" id="cd16444">
    <property type="entry name" value="LipB"/>
    <property type="match status" value="1"/>
</dbReference>
<keyword evidence="3 5" id="KW-0012">Acyltransferase</keyword>
<evidence type="ECO:0000256" key="6">
    <source>
        <dbReference type="PIRNR" id="PIRNR016262"/>
    </source>
</evidence>
<evidence type="ECO:0000313" key="12">
    <source>
        <dbReference type="Proteomes" id="UP001162834"/>
    </source>
</evidence>
<keyword evidence="2 5" id="KW-0808">Transferase</keyword>
<dbReference type="Proteomes" id="UP001162834">
    <property type="component" value="Chromosome"/>
</dbReference>
<evidence type="ECO:0000256" key="5">
    <source>
        <dbReference type="HAMAP-Rule" id="MF_00013"/>
    </source>
</evidence>
<feature type="domain" description="BPL/LPL catalytic" evidence="10">
    <location>
        <begin position="31"/>
        <end position="214"/>
    </location>
</feature>
<dbReference type="PANTHER" id="PTHR10993">
    <property type="entry name" value="OCTANOYLTRANSFERASE"/>
    <property type="match status" value="1"/>
</dbReference>
<gene>
    <name evidence="5 11" type="primary">lipB</name>
    <name evidence="11" type="ORF">DSM104329_00296</name>
</gene>
<feature type="active site" description="Acyl-thioester intermediate" evidence="5 7">
    <location>
        <position position="174"/>
    </location>
</feature>
<comment type="catalytic activity">
    <reaction evidence="5 6">
        <text>octanoyl-[ACP] + L-lysyl-[protein] = N(6)-octanoyl-L-lysyl-[protein] + holo-[ACP] + H(+)</text>
        <dbReference type="Rhea" id="RHEA:17665"/>
        <dbReference type="Rhea" id="RHEA-COMP:9636"/>
        <dbReference type="Rhea" id="RHEA-COMP:9685"/>
        <dbReference type="Rhea" id="RHEA-COMP:9752"/>
        <dbReference type="Rhea" id="RHEA-COMP:9928"/>
        <dbReference type="ChEBI" id="CHEBI:15378"/>
        <dbReference type="ChEBI" id="CHEBI:29969"/>
        <dbReference type="ChEBI" id="CHEBI:64479"/>
        <dbReference type="ChEBI" id="CHEBI:78463"/>
        <dbReference type="ChEBI" id="CHEBI:78809"/>
        <dbReference type="EC" id="2.3.1.181"/>
    </reaction>
</comment>
<dbReference type="InterPro" id="IPR045864">
    <property type="entry name" value="aa-tRNA-synth_II/BPL/LPL"/>
</dbReference>
<evidence type="ECO:0000256" key="4">
    <source>
        <dbReference type="ARBA" id="ARBA00024732"/>
    </source>
</evidence>
<dbReference type="KEGG" id="sbae:DSM104329_00296"/>
<evidence type="ECO:0000313" key="11">
    <source>
        <dbReference type="EMBL" id="UGS33929.1"/>
    </source>
</evidence>
<comment type="similarity">
    <text evidence="5 6">Belongs to the LipB family.</text>
</comment>
<dbReference type="AlphaFoldDB" id="A0A9E7BYW6"/>
<dbReference type="Pfam" id="PF21948">
    <property type="entry name" value="LplA-B_cat"/>
    <property type="match status" value="1"/>
</dbReference>
<dbReference type="PIRSF" id="PIRSF016262">
    <property type="entry name" value="LPLase"/>
    <property type="match status" value="1"/>
</dbReference>
<organism evidence="11 12">
    <name type="scientific">Capillimicrobium parvum</name>
    <dbReference type="NCBI Taxonomy" id="2884022"/>
    <lineage>
        <taxon>Bacteria</taxon>
        <taxon>Bacillati</taxon>
        <taxon>Actinomycetota</taxon>
        <taxon>Thermoleophilia</taxon>
        <taxon>Solirubrobacterales</taxon>
        <taxon>Capillimicrobiaceae</taxon>
        <taxon>Capillimicrobium</taxon>
    </lineage>
</organism>
<dbReference type="NCBIfam" id="NF010925">
    <property type="entry name" value="PRK14345.1"/>
    <property type="match status" value="1"/>
</dbReference>
<evidence type="ECO:0000256" key="8">
    <source>
        <dbReference type="PIRSR" id="PIRSR016262-2"/>
    </source>
</evidence>
<keyword evidence="12" id="KW-1185">Reference proteome</keyword>
<dbReference type="Gene3D" id="3.30.930.10">
    <property type="entry name" value="Bira Bifunctional Protein, Domain 2"/>
    <property type="match status" value="1"/>
</dbReference>
<dbReference type="PANTHER" id="PTHR10993:SF7">
    <property type="entry name" value="LIPOYLTRANSFERASE 2, MITOCHONDRIAL-RELATED"/>
    <property type="match status" value="1"/>
</dbReference>
<keyword evidence="5" id="KW-0963">Cytoplasm</keyword>
<evidence type="ECO:0000259" key="10">
    <source>
        <dbReference type="PROSITE" id="PS51733"/>
    </source>
</evidence>
<dbReference type="InterPro" id="IPR004143">
    <property type="entry name" value="BPL_LPL_catalytic"/>
</dbReference>
<dbReference type="GO" id="GO:0009249">
    <property type="term" value="P:protein lipoylation"/>
    <property type="evidence" value="ECO:0007669"/>
    <property type="project" value="InterPro"/>
</dbReference>
<dbReference type="EMBL" id="CP087164">
    <property type="protein sequence ID" value="UGS33929.1"/>
    <property type="molecule type" value="Genomic_DNA"/>
</dbReference>
<feature type="site" description="Lowers pKa of active site Cys" evidence="5 9">
    <location>
        <position position="140"/>
    </location>
</feature>
<reference evidence="11" key="1">
    <citation type="journal article" date="2022" name="Int. J. Syst. Evol. Microbiol.">
        <title>Pseudomonas aegrilactucae sp. nov. and Pseudomonas morbosilactucae sp. nov., pathogens causing bacterial rot of lettuce in Japan.</title>
        <authorList>
            <person name="Sawada H."/>
            <person name="Fujikawa T."/>
            <person name="Satou M."/>
        </authorList>
    </citation>
    <scope>NUCLEOTIDE SEQUENCE</scope>
    <source>
        <strain evidence="11">0166_1</strain>
    </source>
</reference>
<comment type="pathway">
    <text evidence="1 5 6">Protein modification; protein lipoylation via endogenous pathway; protein N(6)-(lipoyl)lysine from octanoyl-[acyl-carrier-protein]: step 1/2.</text>
</comment>
<dbReference type="PROSITE" id="PS01313">
    <property type="entry name" value="LIPB"/>
    <property type="match status" value="1"/>
</dbReference>
<comment type="subcellular location">
    <subcellularLocation>
        <location evidence="5">Cytoplasm</location>
    </subcellularLocation>
</comment>
<evidence type="ECO:0000256" key="9">
    <source>
        <dbReference type="PIRSR" id="PIRSR016262-3"/>
    </source>
</evidence>
<dbReference type="PROSITE" id="PS51733">
    <property type="entry name" value="BPL_LPL_CATALYTIC"/>
    <property type="match status" value="1"/>
</dbReference>
<comment type="miscellaneous">
    <text evidence="5">In the reaction, the free carboxyl group of octanoic acid is attached via an amide linkage to the epsilon-amino group of a specific lysine residue of lipoyl domains of lipoate-dependent enzymes.</text>
</comment>
<dbReference type="RefSeq" id="WP_259313617.1">
    <property type="nucleotide sequence ID" value="NZ_CP087164.1"/>
</dbReference>
<dbReference type="GO" id="GO:0005737">
    <property type="term" value="C:cytoplasm"/>
    <property type="evidence" value="ECO:0007669"/>
    <property type="project" value="UniProtKB-SubCell"/>
</dbReference>
<evidence type="ECO:0000256" key="7">
    <source>
        <dbReference type="PIRSR" id="PIRSR016262-1"/>
    </source>
</evidence>
<evidence type="ECO:0000256" key="2">
    <source>
        <dbReference type="ARBA" id="ARBA00022679"/>
    </source>
</evidence>
<feature type="binding site" evidence="5 8">
    <location>
        <begin position="143"/>
        <end position="145"/>
    </location>
    <ligand>
        <name>substrate</name>
    </ligand>
</feature>
<comment type="function">
    <text evidence="4 5 6">Catalyzes the transfer of endogenously produced octanoic acid from octanoyl-acyl-carrier-protein onto the lipoyl domains of lipoate-dependent enzymes. Lipoyl-ACP can also act as a substrate although octanoyl-ACP is likely to be the physiological substrate.</text>
</comment>
<dbReference type="HAMAP" id="MF_00013">
    <property type="entry name" value="LipB"/>
    <property type="match status" value="1"/>
</dbReference>
<dbReference type="SUPFAM" id="SSF55681">
    <property type="entry name" value="Class II aaRS and biotin synthetases"/>
    <property type="match status" value="1"/>
</dbReference>
<accession>A0A9E7BYW6</accession>
<name>A0A9E7BYW6_9ACTN</name>
<feature type="binding site" evidence="5 8">
    <location>
        <begin position="156"/>
        <end position="158"/>
    </location>
    <ligand>
        <name>substrate</name>
    </ligand>
</feature>
<evidence type="ECO:0000256" key="3">
    <source>
        <dbReference type="ARBA" id="ARBA00023315"/>
    </source>
</evidence>
<feature type="binding site" evidence="5 8">
    <location>
        <begin position="76"/>
        <end position="83"/>
    </location>
    <ligand>
        <name>substrate</name>
    </ligand>
</feature>
<dbReference type="NCBIfam" id="TIGR00214">
    <property type="entry name" value="lipB"/>
    <property type="match status" value="1"/>
</dbReference>